<dbReference type="GO" id="GO:0016126">
    <property type="term" value="P:sterol biosynthetic process"/>
    <property type="evidence" value="ECO:0007669"/>
    <property type="project" value="InterPro"/>
</dbReference>
<feature type="compositionally biased region" description="Gly residues" evidence="10">
    <location>
        <begin position="205"/>
        <end position="216"/>
    </location>
</feature>
<dbReference type="EMBL" id="JRES01001192">
    <property type="protein sequence ID" value="KNC24681.1"/>
    <property type="molecule type" value="Genomic_DNA"/>
</dbReference>
<keyword evidence="14" id="KW-1185">Reference proteome</keyword>
<dbReference type="OMA" id="HSSWHRY"/>
<feature type="region of interest" description="Disordered" evidence="10">
    <location>
        <begin position="200"/>
        <end position="243"/>
    </location>
</feature>
<keyword evidence="7 11" id="KW-0472">Membrane</keyword>
<feature type="transmembrane region" description="Helical" evidence="11">
    <location>
        <begin position="392"/>
        <end position="413"/>
    </location>
</feature>
<evidence type="ECO:0000256" key="9">
    <source>
        <dbReference type="ARBA" id="ARBA00023242"/>
    </source>
</evidence>
<keyword evidence="4 11" id="KW-0812">Transmembrane</keyword>
<evidence type="ECO:0000256" key="5">
    <source>
        <dbReference type="ARBA" id="ARBA00022989"/>
    </source>
</evidence>
<protein>
    <submittedName>
        <fullName evidence="12">Lamin-B receptor</fullName>
    </submittedName>
</protein>
<evidence type="ECO:0000313" key="12">
    <source>
        <dbReference type="EMBL" id="KNC24681.1"/>
    </source>
</evidence>
<feature type="transmembrane region" description="Helical" evidence="11">
    <location>
        <begin position="307"/>
        <end position="329"/>
    </location>
</feature>
<feature type="region of interest" description="Disordered" evidence="10">
    <location>
        <begin position="147"/>
        <end position="171"/>
    </location>
</feature>
<evidence type="ECO:0000256" key="1">
    <source>
        <dbReference type="ARBA" id="ARBA00004473"/>
    </source>
</evidence>
<comment type="similarity">
    <text evidence="2">Belongs to the ERG4/ERG24 family.</text>
</comment>
<feature type="transmembrane region" description="Helical" evidence="11">
    <location>
        <begin position="362"/>
        <end position="380"/>
    </location>
</feature>
<dbReference type="OrthoDB" id="5326588at2759"/>
<dbReference type="InterPro" id="IPR001171">
    <property type="entry name" value="ERG24_DHCR-like"/>
</dbReference>
<feature type="compositionally biased region" description="Low complexity" evidence="10">
    <location>
        <begin position="160"/>
        <end position="171"/>
    </location>
</feature>
<evidence type="ECO:0000256" key="11">
    <source>
        <dbReference type="SAM" id="Phobius"/>
    </source>
</evidence>
<feature type="transmembrane region" description="Helical" evidence="11">
    <location>
        <begin position="425"/>
        <end position="445"/>
    </location>
</feature>
<dbReference type="Gene3D" id="1.20.120.1630">
    <property type="match status" value="1"/>
</dbReference>
<feature type="compositionally biased region" description="Low complexity" evidence="10">
    <location>
        <begin position="43"/>
        <end position="126"/>
    </location>
</feature>
<feature type="transmembrane region" description="Helical" evidence="11">
    <location>
        <begin position="529"/>
        <end position="552"/>
    </location>
</feature>
<sequence>MDKPRRTTRGRPTKDAESVPTKTSTKTAIPVATASTGSSVGGRRSAAISNASTTSTDSSVSTRRASPGRTTRSSPSRRASPARTRTSPARTRTSPARTRTSPVRRSSRPRSTIPTVQPAAVAAPPTLASTKEEAEVKVTHTYLPTTLTTNTSTRAPGKITTTSSTQSSYSSTTQKTVEIRTTSASDINKLSDYIRRSVSKTFSTAGGGGGGTGGRGTETREGSFTPSQHTEGESRYSRSVSRSVYDGDDRYSKAEFSDSEVNEREDVIAEENEAIVYEEDEHFKSFNATSVAQPTSFCRKLPVPKEFGGWFGVTLLMLLIPGLVFYLQWCCSPQKCEFKQPNFQGLLDKNYWFEDIFNGQTVGTYLAFHFGIFVLSAFLFGRGVRLPGAAEYKFNALPMTIVFLLAFAIAEYLKYPVADFIVKNYLRFGIYGLLNAYVVALWAYVRSDMLRQKDAALFNVYAKSGNVLIDYALGRQLNPKWLGLVEFKQVFYKASLISTFMYAVCLIYKNVQLPWLPKETEGVVESVSYFVGHLKYDATALLCATMLLLYVLDSIVFEHHLASSFELQGEGFGCLLLLRYAATPYLVSAVAKYFYEHRTPLNCKFAAYIPLVLLTLGLGLKRLSNAIKYKYRVQPNHPHFANIETIHTFQGKRLLLGPVWGRLRQPNYLGDIIAIIALGLPLAMRFAWPPLVCLALIVLLLIHRCFRVNARNTSRYHSSWVRYRSIARNYLVPNIF</sequence>
<evidence type="ECO:0000313" key="14">
    <source>
        <dbReference type="Proteomes" id="UP000037069"/>
    </source>
</evidence>
<feature type="transmembrane region" description="Helical" evidence="11">
    <location>
        <begin position="605"/>
        <end position="623"/>
    </location>
</feature>
<evidence type="ECO:0000313" key="13">
    <source>
        <dbReference type="EMBL" id="KNC29088.1"/>
    </source>
</evidence>
<feature type="region of interest" description="Disordered" evidence="10">
    <location>
        <begin position="1"/>
        <end position="135"/>
    </location>
</feature>
<organism evidence="12 14">
    <name type="scientific">Lucilia cuprina</name>
    <name type="common">Green bottle fly</name>
    <name type="synonym">Australian sheep blowfly</name>
    <dbReference type="NCBI Taxonomy" id="7375"/>
    <lineage>
        <taxon>Eukaryota</taxon>
        <taxon>Metazoa</taxon>
        <taxon>Ecdysozoa</taxon>
        <taxon>Arthropoda</taxon>
        <taxon>Hexapoda</taxon>
        <taxon>Insecta</taxon>
        <taxon>Pterygota</taxon>
        <taxon>Neoptera</taxon>
        <taxon>Endopterygota</taxon>
        <taxon>Diptera</taxon>
        <taxon>Brachycera</taxon>
        <taxon>Muscomorpha</taxon>
        <taxon>Oestroidea</taxon>
        <taxon>Calliphoridae</taxon>
        <taxon>Luciliinae</taxon>
        <taxon>Lucilia</taxon>
    </lineage>
</organism>
<dbReference type="GO" id="GO:0005637">
    <property type="term" value="C:nuclear inner membrane"/>
    <property type="evidence" value="ECO:0007669"/>
    <property type="project" value="UniProtKB-SubCell"/>
</dbReference>
<reference evidence="12 14" key="1">
    <citation type="journal article" date="2015" name="Nat. Commun.">
        <title>Lucilia cuprina genome unlocks parasitic fly biology to underpin future interventions.</title>
        <authorList>
            <person name="Anstead C.A."/>
            <person name="Korhonen P.K."/>
            <person name="Young N.D."/>
            <person name="Hall R.S."/>
            <person name="Jex A.R."/>
            <person name="Murali S.C."/>
            <person name="Hughes D.S."/>
            <person name="Lee S.F."/>
            <person name="Perry T."/>
            <person name="Stroehlein A.J."/>
            <person name="Ansell B.R."/>
            <person name="Breugelmans B."/>
            <person name="Hofmann A."/>
            <person name="Qu J."/>
            <person name="Dugan S."/>
            <person name="Lee S.L."/>
            <person name="Chao H."/>
            <person name="Dinh H."/>
            <person name="Han Y."/>
            <person name="Doddapaneni H.V."/>
            <person name="Worley K.C."/>
            <person name="Muzny D.M."/>
            <person name="Ioannidis P."/>
            <person name="Waterhouse R.M."/>
            <person name="Zdobnov E.M."/>
            <person name="James P.J."/>
            <person name="Bagnall N.H."/>
            <person name="Kotze A.C."/>
            <person name="Gibbs R.A."/>
            <person name="Richards S."/>
            <person name="Batterham P."/>
            <person name="Gasser R.B."/>
        </authorList>
    </citation>
    <scope>NUCLEOTIDE SEQUENCE [LARGE SCALE GENOMIC DNA]</scope>
    <source>
        <strain evidence="12 14">LS</strain>
        <tissue evidence="12">Full body</tissue>
    </source>
</reference>
<keyword evidence="5 11" id="KW-1133">Transmembrane helix</keyword>
<dbReference type="GO" id="GO:0016628">
    <property type="term" value="F:oxidoreductase activity, acting on the CH-CH group of donors, NAD or NADP as acceptor"/>
    <property type="evidence" value="ECO:0007669"/>
    <property type="project" value="InterPro"/>
</dbReference>
<comment type="subcellular location">
    <subcellularLocation>
        <location evidence="1">Nucleus inner membrane</location>
        <topology evidence="1">Multi-pass membrane protein</topology>
    </subcellularLocation>
</comment>
<evidence type="ECO:0000256" key="4">
    <source>
        <dbReference type="ARBA" id="ARBA00022692"/>
    </source>
</evidence>
<evidence type="ECO:0000256" key="3">
    <source>
        <dbReference type="ARBA" id="ARBA00022553"/>
    </source>
</evidence>
<keyword evidence="6" id="KW-0238">DNA-binding</keyword>
<evidence type="ECO:0000256" key="7">
    <source>
        <dbReference type="ARBA" id="ARBA00023136"/>
    </source>
</evidence>
<evidence type="ECO:0000256" key="8">
    <source>
        <dbReference type="ARBA" id="ARBA00023170"/>
    </source>
</evidence>
<dbReference type="STRING" id="7375.A0A0L0BXG4"/>
<dbReference type="PANTHER" id="PTHR21257">
    <property type="entry name" value="DELTA(14)-STEROL REDUCTASE"/>
    <property type="match status" value="1"/>
</dbReference>
<keyword evidence="3" id="KW-0597">Phosphoprotein</keyword>
<proteinExistence type="inferred from homology"/>
<name>A0A0L0BXG4_LUCCU</name>
<evidence type="ECO:0000256" key="2">
    <source>
        <dbReference type="ARBA" id="ARBA00005402"/>
    </source>
</evidence>
<gene>
    <name evidence="12" type="ORF">FF38_11211</name>
    <name evidence="13" type="ORF">FF38_13398</name>
</gene>
<keyword evidence="9" id="KW-0539">Nucleus</keyword>
<evidence type="ECO:0000256" key="6">
    <source>
        <dbReference type="ARBA" id="ARBA00023125"/>
    </source>
</evidence>
<feature type="compositionally biased region" description="Basic residues" evidence="10">
    <location>
        <begin position="1"/>
        <end position="11"/>
    </location>
</feature>
<feature type="transmembrane region" description="Helical" evidence="11">
    <location>
        <begin position="572"/>
        <end position="593"/>
    </location>
</feature>
<accession>A0A0L0BXG4</accession>
<dbReference type="AlphaFoldDB" id="A0A0L0BXG4"/>
<comment type="caution">
    <text evidence="12">The sequence shown here is derived from an EMBL/GenBank/DDBJ whole genome shotgun (WGS) entry which is preliminary data.</text>
</comment>
<keyword evidence="8 12" id="KW-0675">Receptor</keyword>
<dbReference type="PANTHER" id="PTHR21257:SF55">
    <property type="entry name" value="DELTA(14)-STEROL REDUCTASE LBR"/>
    <property type="match status" value="1"/>
</dbReference>
<dbReference type="GO" id="GO:0003677">
    <property type="term" value="F:DNA binding"/>
    <property type="evidence" value="ECO:0007669"/>
    <property type="project" value="UniProtKB-KW"/>
</dbReference>
<dbReference type="Proteomes" id="UP000037069">
    <property type="component" value="Unassembled WGS sequence"/>
</dbReference>
<dbReference type="EMBL" id="JRES01000697">
    <property type="protein sequence ID" value="KNC29088.1"/>
    <property type="molecule type" value="Genomic_DNA"/>
</dbReference>
<evidence type="ECO:0000256" key="10">
    <source>
        <dbReference type="SAM" id="MobiDB-lite"/>
    </source>
</evidence>
<feature type="transmembrane region" description="Helical" evidence="11">
    <location>
        <begin position="688"/>
        <end position="706"/>
    </location>
</feature>
<dbReference type="Pfam" id="PF01222">
    <property type="entry name" value="ERG4_ERG24"/>
    <property type="match status" value="1"/>
</dbReference>
<feature type="compositionally biased region" description="Polar residues" evidence="10">
    <location>
        <begin position="20"/>
        <end position="38"/>
    </location>
</feature>